<keyword evidence="1" id="KW-0732">Signal</keyword>
<sequence length="100" mass="10667">MSICFQLISSLLVLVVLCDCSPKPKCDKSVACSTVLCSAPPSKCPKGYRIAPAGFCLCCEACIRIVHEDSDCSLPDPIIVNKQVVCADGLECKDNVCIKV</sequence>
<feature type="signal peptide" evidence="1">
    <location>
        <begin position="1"/>
        <end position="18"/>
    </location>
</feature>
<reference evidence="2 3" key="1">
    <citation type="submission" date="2023-03" db="EMBL/GenBank/DDBJ databases">
        <title>Genome insight into feeding habits of ladybird beetles.</title>
        <authorList>
            <person name="Li H.-S."/>
            <person name="Huang Y.-H."/>
            <person name="Pang H."/>
        </authorList>
    </citation>
    <scope>NUCLEOTIDE SEQUENCE [LARGE SCALE GENOMIC DNA]</scope>
    <source>
        <strain evidence="2">SYSU_2023b</strain>
        <tissue evidence="2">Whole body</tissue>
    </source>
</reference>
<dbReference type="InterPro" id="IPR053741">
    <property type="entry name" value="Ser_Fungal_Prot_Inhib_sf"/>
</dbReference>
<name>A0AAW1TWY1_9CUCU</name>
<dbReference type="AlphaFoldDB" id="A0AAW1TWY1"/>
<evidence type="ECO:0000256" key="1">
    <source>
        <dbReference type="SAM" id="SignalP"/>
    </source>
</evidence>
<dbReference type="EMBL" id="JARQZJ010000032">
    <property type="protein sequence ID" value="KAK9874793.1"/>
    <property type="molecule type" value="Genomic_DNA"/>
</dbReference>
<evidence type="ECO:0000313" key="3">
    <source>
        <dbReference type="Proteomes" id="UP001431783"/>
    </source>
</evidence>
<protein>
    <submittedName>
        <fullName evidence="2">Uncharacterized protein</fullName>
    </submittedName>
</protein>
<evidence type="ECO:0000313" key="2">
    <source>
        <dbReference type="EMBL" id="KAK9874793.1"/>
    </source>
</evidence>
<feature type="chain" id="PRO_5043721649" evidence="1">
    <location>
        <begin position="19"/>
        <end position="100"/>
    </location>
</feature>
<proteinExistence type="predicted"/>
<comment type="caution">
    <text evidence="2">The sequence shown here is derived from an EMBL/GenBank/DDBJ whole genome shotgun (WGS) entry which is preliminary data.</text>
</comment>
<organism evidence="2 3">
    <name type="scientific">Henosepilachna vigintioctopunctata</name>
    <dbReference type="NCBI Taxonomy" id="420089"/>
    <lineage>
        <taxon>Eukaryota</taxon>
        <taxon>Metazoa</taxon>
        <taxon>Ecdysozoa</taxon>
        <taxon>Arthropoda</taxon>
        <taxon>Hexapoda</taxon>
        <taxon>Insecta</taxon>
        <taxon>Pterygota</taxon>
        <taxon>Neoptera</taxon>
        <taxon>Endopterygota</taxon>
        <taxon>Coleoptera</taxon>
        <taxon>Polyphaga</taxon>
        <taxon>Cucujiformia</taxon>
        <taxon>Coccinelloidea</taxon>
        <taxon>Coccinellidae</taxon>
        <taxon>Epilachninae</taxon>
        <taxon>Epilachnini</taxon>
        <taxon>Henosepilachna</taxon>
    </lineage>
</organism>
<dbReference type="Gene3D" id="2.10.80.20">
    <property type="match status" value="1"/>
</dbReference>
<keyword evidence="3" id="KW-1185">Reference proteome</keyword>
<dbReference type="Proteomes" id="UP001431783">
    <property type="component" value="Unassembled WGS sequence"/>
</dbReference>
<gene>
    <name evidence="2" type="ORF">WA026_005599</name>
</gene>
<accession>A0AAW1TWY1</accession>